<gene>
    <name evidence="8" type="ORF">RRG08_040639</name>
</gene>
<evidence type="ECO:0000256" key="6">
    <source>
        <dbReference type="SAM" id="Phobius"/>
    </source>
</evidence>
<feature type="transmembrane region" description="Helical" evidence="6">
    <location>
        <begin position="406"/>
        <end position="427"/>
    </location>
</feature>
<feature type="compositionally biased region" description="Basic and acidic residues" evidence="5">
    <location>
        <begin position="1"/>
        <end position="15"/>
    </location>
</feature>
<evidence type="ECO:0000256" key="4">
    <source>
        <dbReference type="ARBA" id="ARBA00023136"/>
    </source>
</evidence>
<keyword evidence="2 6" id="KW-0812">Transmembrane</keyword>
<feature type="compositionally biased region" description="Polar residues" evidence="5">
    <location>
        <begin position="16"/>
        <end position="26"/>
    </location>
</feature>
<evidence type="ECO:0000259" key="7">
    <source>
        <dbReference type="PROSITE" id="PS50850"/>
    </source>
</evidence>
<evidence type="ECO:0000313" key="9">
    <source>
        <dbReference type="Proteomes" id="UP001283361"/>
    </source>
</evidence>
<dbReference type="InterPro" id="IPR011701">
    <property type="entry name" value="MFS"/>
</dbReference>
<proteinExistence type="predicted"/>
<protein>
    <recommendedName>
        <fullName evidence="7">Major facilitator superfamily (MFS) profile domain-containing protein</fullName>
    </recommendedName>
</protein>
<dbReference type="InterPro" id="IPR036259">
    <property type="entry name" value="MFS_trans_sf"/>
</dbReference>
<dbReference type="InterPro" id="IPR020846">
    <property type="entry name" value="MFS_dom"/>
</dbReference>
<dbReference type="GO" id="GO:0022857">
    <property type="term" value="F:transmembrane transporter activity"/>
    <property type="evidence" value="ECO:0007669"/>
    <property type="project" value="InterPro"/>
</dbReference>
<feature type="domain" description="Major facilitator superfamily (MFS) profile" evidence="7">
    <location>
        <begin position="132"/>
        <end position="588"/>
    </location>
</feature>
<dbReference type="PROSITE" id="PS50850">
    <property type="entry name" value="MFS"/>
    <property type="match status" value="1"/>
</dbReference>
<evidence type="ECO:0000313" key="8">
    <source>
        <dbReference type="EMBL" id="KAK3798808.1"/>
    </source>
</evidence>
<evidence type="ECO:0000256" key="1">
    <source>
        <dbReference type="ARBA" id="ARBA00004141"/>
    </source>
</evidence>
<keyword evidence="9" id="KW-1185">Reference proteome</keyword>
<accession>A0AAE1EAG6</accession>
<feature type="transmembrane region" description="Helical" evidence="6">
    <location>
        <begin position="267"/>
        <end position="283"/>
    </location>
</feature>
<reference evidence="8" key="1">
    <citation type="journal article" date="2023" name="G3 (Bethesda)">
        <title>A reference genome for the long-term kleptoplast-retaining sea slug Elysia crispata morphotype clarki.</title>
        <authorList>
            <person name="Eastman K.E."/>
            <person name="Pendleton A.L."/>
            <person name="Shaikh M.A."/>
            <person name="Suttiyut T."/>
            <person name="Ogas R."/>
            <person name="Tomko P."/>
            <person name="Gavelis G."/>
            <person name="Widhalm J.R."/>
            <person name="Wisecaver J.H."/>
        </authorList>
    </citation>
    <scope>NUCLEOTIDE SEQUENCE</scope>
    <source>
        <strain evidence="8">ECLA1</strain>
    </source>
</reference>
<name>A0AAE1EAG6_9GAST</name>
<feature type="transmembrane region" description="Helical" evidence="6">
    <location>
        <begin position="439"/>
        <end position="460"/>
    </location>
</feature>
<dbReference type="AlphaFoldDB" id="A0AAE1EAG6"/>
<dbReference type="Pfam" id="PF07690">
    <property type="entry name" value="MFS_1"/>
    <property type="match status" value="1"/>
</dbReference>
<dbReference type="GO" id="GO:0016020">
    <property type="term" value="C:membrane"/>
    <property type="evidence" value="ECO:0007669"/>
    <property type="project" value="UniProtKB-SubCell"/>
</dbReference>
<evidence type="ECO:0000256" key="5">
    <source>
        <dbReference type="SAM" id="MobiDB-lite"/>
    </source>
</evidence>
<keyword evidence="4 6" id="KW-0472">Membrane</keyword>
<organism evidence="8 9">
    <name type="scientific">Elysia crispata</name>
    <name type="common">lettuce slug</name>
    <dbReference type="NCBI Taxonomy" id="231223"/>
    <lineage>
        <taxon>Eukaryota</taxon>
        <taxon>Metazoa</taxon>
        <taxon>Spiralia</taxon>
        <taxon>Lophotrochozoa</taxon>
        <taxon>Mollusca</taxon>
        <taxon>Gastropoda</taxon>
        <taxon>Heterobranchia</taxon>
        <taxon>Euthyneura</taxon>
        <taxon>Panpulmonata</taxon>
        <taxon>Sacoglossa</taxon>
        <taxon>Placobranchoidea</taxon>
        <taxon>Plakobranchidae</taxon>
        <taxon>Elysia</taxon>
    </lineage>
</organism>
<dbReference type="SUPFAM" id="SSF103473">
    <property type="entry name" value="MFS general substrate transporter"/>
    <property type="match status" value="1"/>
</dbReference>
<evidence type="ECO:0000256" key="3">
    <source>
        <dbReference type="ARBA" id="ARBA00022989"/>
    </source>
</evidence>
<keyword evidence="3 6" id="KW-1133">Transmembrane helix</keyword>
<feature type="transmembrane region" description="Helical" evidence="6">
    <location>
        <begin position="467"/>
        <end position="488"/>
    </location>
</feature>
<dbReference type="EMBL" id="JAWDGP010000623">
    <property type="protein sequence ID" value="KAK3798808.1"/>
    <property type="molecule type" value="Genomic_DNA"/>
</dbReference>
<evidence type="ECO:0000256" key="2">
    <source>
        <dbReference type="ARBA" id="ARBA00022692"/>
    </source>
</evidence>
<dbReference type="PANTHER" id="PTHR24064">
    <property type="entry name" value="SOLUTE CARRIER FAMILY 22 MEMBER"/>
    <property type="match status" value="1"/>
</dbReference>
<comment type="subcellular location">
    <subcellularLocation>
        <location evidence="1">Membrane</location>
        <topology evidence="1">Multi-pass membrane protein</topology>
    </subcellularLocation>
</comment>
<dbReference type="Proteomes" id="UP001283361">
    <property type="component" value="Unassembled WGS sequence"/>
</dbReference>
<feature type="region of interest" description="Disordered" evidence="5">
    <location>
        <begin position="1"/>
        <end position="47"/>
    </location>
</feature>
<feature type="transmembrane region" description="Helical" evidence="6">
    <location>
        <begin position="210"/>
        <end position="234"/>
    </location>
</feature>
<feature type="transmembrane region" description="Helical" evidence="6">
    <location>
        <begin position="560"/>
        <end position="580"/>
    </location>
</feature>
<feature type="transmembrane region" description="Helical" evidence="6">
    <location>
        <begin position="500"/>
        <end position="523"/>
    </location>
</feature>
<comment type="caution">
    <text evidence="8">The sequence shown here is derived from an EMBL/GenBank/DDBJ whole genome shotgun (WGS) entry which is preliminary data.</text>
</comment>
<sequence>MTRLLPEGEARKELETSLQSDETQSIIPPRKSRTEDKKSQAGDSSSGSIDDVLTWLGWMGPYQRLQCFLLMLPVLDSALHSISFIFIGKFVEHKCAPFSEWLPGATFGSLSNSSDTISKGGLVVNAEKCTITVTNNSVEIFSGACPNGYVYSEPRDRSFVSEWDLVCDEEALSDTSQTMMGVGSMFGAFLFTAMADKLGRKPVYVFSHILLLIIAVATAFAPDFITFMVLRFLLGALQQGVNLTSWILMIELIPTLKREWPPRVSNFVWPSGLLLLGLICYLCREMSWRHTELVLASISCYSLLQWCLLDESLRWLTVKGRIGEVERIIMKAAKRNGVKASEVLEKYKFGGQDPTSINYDFALTSDGKNIQTEGVTKVPLDKRDSAASEDSEPDPGLSAFVRNKHILLVTIIICYIWLSDSLSYVILIITSDSLTEDFYLGYSLSILVELPAACFFCILVSRVKRRTWILTAHLIAGVTLVLAVILGNVPIAENIPGVDLIVLVMSLLAKFGTSVGFNILWLYTPELFPTTIRTTGLGLASLVSKLASMAAPYARTLNRHYPWAPGAVLSGLCLTVPLLIQLMPETYGRDLPQTVAEMEKWLAEKPRKINKRNPRKEGFENLTFDES</sequence>
<dbReference type="Gene3D" id="1.20.1250.20">
    <property type="entry name" value="MFS general substrate transporter like domains"/>
    <property type="match status" value="1"/>
</dbReference>